<keyword evidence="6" id="KW-1185">Reference proteome</keyword>
<accession>A0A0T6B9I5</accession>
<sequence>MDDSKSKSSKDVDIYRDTPVRLLGYANEVGESFRAKIGPRWVLATYGLSTAYVIADTIDKSIKTYNKSKVNGDQIEKTAYAATDAFIWQMLASVLVPGFTINRACALSNYMLSKNVNLKASRREWLVICIGICVIPFIIKPIDHSMDKLMDNTLRKLYTLE</sequence>
<comment type="similarity">
    <text evidence="1">Belongs to the MTFP1 family.</text>
</comment>
<dbReference type="Proteomes" id="UP000051574">
    <property type="component" value="Unassembled WGS sequence"/>
</dbReference>
<gene>
    <name evidence="5" type="ORF">AMK59_3412</name>
</gene>
<keyword evidence="4" id="KW-0472">Membrane</keyword>
<dbReference type="GO" id="GO:0005739">
    <property type="term" value="C:mitochondrion"/>
    <property type="evidence" value="ECO:0007669"/>
    <property type="project" value="TreeGrafter"/>
</dbReference>
<name>A0A0T6B9I5_9SCAR</name>
<dbReference type="EMBL" id="LJIG01009222">
    <property type="protein sequence ID" value="KRT83511.1"/>
    <property type="molecule type" value="Genomic_DNA"/>
</dbReference>
<evidence type="ECO:0000313" key="6">
    <source>
        <dbReference type="Proteomes" id="UP000051574"/>
    </source>
</evidence>
<evidence type="ECO:0000256" key="3">
    <source>
        <dbReference type="ARBA" id="ARBA00029631"/>
    </source>
</evidence>
<evidence type="ECO:0000313" key="5">
    <source>
        <dbReference type="EMBL" id="KRT83511.1"/>
    </source>
</evidence>
<protein>
    <recommendedName>
        <fullName evidence="2">Mitochondrial fission process protein 1</fullName>
    </recommendedName>
    <alternativeName>
        <fullName evidence="3">Mitochondrial 18 kDa protein</fullName>
    </alternativeName>
</protein>
<organism evidence="5 6">
    <name type="scientific">Oryctes borbonicus</name>
    <dbReference type="NCBI Taxonomy" id="1629725"/>
    <lineage>
        <taxon>Eukaryota</taxon>
        <taxon>Metazoa</taxon>
        <taxon>Ecdysozoa</taxon>
        <taxon>Arthropoda</taxon>
        <taxon>Hexapoda</taxon>
        <taxon>Insecta</taxon>
        <taxon>Pterygota</taxon>
        <taxon>Neoptera</taxon>
        <taxon>Endopterygota</taxon>
        <taxon>Coleoptera</taxon>
        <taxon>Polyphaga</taxon>
        <taxon>Scarabaeiformia</taxon>
        <taxon>Scarabaeidae</taxon>
        <taxon>Dynastinae</taxon>
        <taxon>Oryctes</taxon>
    </lineage>
</organism>
<proteinExistence type="inferred from homology"/>
<dbReference type="AlphaFoldDB" id="A0A0T6B9I5"/>
<keyword evidence="4" id="KW-0812">Transmembrane</keyword>
<dbReference type="PANTHER" id="PTHR11001">
    <property type="entry name" value="MITOCHONDRIAL FISSION PROCESS PROTEIN 1"/>
    <property type="match status" value="1"/>
</dbReference>
<reference evidence="5 6" key="1">
    <citation type="submission" date="2015-09" db="EMBL/GenBank/DDBJ databases">
        <title>Draft genome of the scarab beetle Oryctes borbonicus.</title>
        <authorList>
            <person name="Meyer J.M."/>
            <person name="Markov G.V."/>
            <person name="Baskaran P."/>
            <person name="Herrmann M."/>
            <person name="Sommer R.J."/>
            <person name="Roedelsperger C."/>
        </authorList>
    </citation>
    <scope>NUCLEOTIDE SEQUENCE [LARGE SCALE GENOMIC DNA]</scope>
    <source>
        <strain evidence="5">OB123</strain>
        <tissue evidence="5">Whole animal</tissue>
    </source>
</reference>
<comment type="caution">
    <text evidence="5">The sequence shown here is derived from an EMBL/GenBank/DDBJ whole genome shotgun (WGS) entry which is preliminary data.</text>
</comment>
<evidence type="ECO:0000256" key="2">
    <source>
        <dbReference type="ARBA" id="ARBA00017835"/>
    </source>
</evidence>
<evidence type="ECO:0000256" key="4">
    <source>
        <dbReference type="SAM" id="Phobius"/>
    </source>
</evidence>
<dbReference type="PANTHER" id="PTHR11001:SF2">
    <property type="entry name" value="MITOCHONDRIAL FISSION PROCESS PROTEIN 1"/>
    <property type="match status" value="1"/>
</dbReference>
<feature type="transmembrane region" description="Helical" evidence="4">
    <location>
        <begin position="125"/>
        <end position="142"/>
    </location>
</feature>
<dbReference type="Pfam" id="PF10558">
    <property type="entry name" value="MTP18"/>
    <property type="match status" value="2"/>
</dbReference>
<evidence type="ECO:0000256" key="1">
    <source>
        <dbReference type="ARBA" id="ARBA00009224"/>
    </source>
</evidence>
<dbReference type="InterPro" id="IPR019560">
    <property type="entry name" value="Mitochondrial_18_kDa_protein"/>
</dbReference>
<dbReference type="GO" id="GO:0000266">
    <property type="term" value="P:mitochondrial fission"/>
    <property type="evidence" value="ECO:0007669"/>
    <property type="project" value="TreeGrafter"/>
</dbReference>
<dbReference type="OrthoDB" id="424969at2759"/>
<keyword evidence="4" id="KW-1133">Transmembrane helix</keyword>